<dbReference type="CDD" id="cd04278">
    <property type="entry name" value="ZnMc_MMP"/>
    <property type="match status" value="1"/>
</dbReference>
<evidence type="ECO:0000256" key="6">
    <source>
        <dbReference type="ARBA" id="ARBA00022801"/>
    </source>
</evidence>
<comment type="cofactor">
    <cofactor evidence="10">
        <name>Zn(2+)</name>
        <dbReference type="ChEBI" id="CHEBI:29105"/>
    </cofactor>
    <text evidence="10">Binds 2 Zn(2+) ions per subunit.</text>
</comment>
<dbReference type="SUPFAM" id="SSF47090">
    <property type="entry name" value="PGBD-like"/>
    <property type="match status" value="1"/>
</dbReference>
<evidence type="ECO:0000259" key="13">
    <source>
        <dbReference type="SMART" id="SM00235"/>
    </source>
</evidence>
<dbReference type="STRING" id="93759.A0A1R3KH58"/>
<dbReference type="GO" id="GO:0030574">
    <property type="term" value="P:collagen catabolic process"/>
    <property type="evidence" value="ECO:0007669"/>
    <property type="project" value="TreeGrafter"/>
</dbReference>
<proteinExistence type="inferred from homology"/>
<evidence type="ECO:0000256" key="12">
    <source>
        <dbReference type="SAM" id="SignalP"/>
    </source>
</evidence>
<evidence type="ECO:0000313" key="14">
    <source>
        <dbReference type="EMBL" id="OMP06436.1"/>
    </source>
</evidence>
<sequence length="322" mass="36675">MAASSNKVFPLLRPCLFLLFALLLPSIQSNPVKNPFGFIKNLEGCHKGQTVKGLQDLKHYLEKFGYLNYKQETNKGNKRVMKNHANDDEFDDLLESAIKTYQRRYHLKVTGGLDADTANQMMKPRCGVADINVVNNGTNRHNHHRKSIHTVGRYQFFRGSPKWPADQTHLRYHFLSDVQVPGTENLRSIISRAFQRWTQVSHFTFEEVAESSVAEIEIGFHRTQALDRNDEGFDGPLGTFAHAMLPPGGRFHYDADETWSGNPGPSELDLESVAVHEIGHLLGLRHSEDPQAIMFAYFDYGITKRDLHRNDIQRIRALYGSA</sequence>
<evidence type="ECO:0000256" key="5">
    <source>
        <dbReference type="ARBA" id="ARBA00022723"/>
    </source>
</evidence>
<feature type="binding site" evidence="10">
    <location>
        <position position="257"/>
    </location>
    <ligand>
        <name>Ca(2+)</name>
        <dbReference type="ChEBI" id="CHEBI:29108"/>
        <label>1</label>
    </ligand>
</feature>
<keyword evidence="10" id="KW-0106">Calcium</keyword>
<comment type="similarity">
    <text evidence="2">Belongs to the peptidase M10A family. Matrix metalloproteinases (MMPs) subfamily.</text>
</comment>
<feature type="binding site" evidence="10">
    <location>
        <position position="280"/>
    </location>
    <ligand>
        <name>Zn(2+)</name>
        <dbReference type="ChEBI" id="CHEBI:29105"/>
        <label>2</label>
        <note>catalytic</note>
    </ligand>
</feature>
<evidence type="ECO:0000256" key="4">
    <source>
        <dbReference type="ARBA" id="ARBA00022670"/>
    </source>
</evidence>
<dbReference type="GO" id="GO:0031012">
    <property type="term" value="C:extracellular matrix"/>
    <property type="evidence" value="ECO:0007669"/>
    <property type="project" value="InterPro"/>
</dbReference>
<comment type="cofactor">
    <cofactor evidence="10">
        <name>Ca(2+)</name>
        <dbReference type="ChEBI" id="CHEBI:29108"/>
    </cofactor>
    <text evidence="10">Can bind about 5 Ca(2+) ions per subunit.</text>
</comment>
<keyword evidence="4" id="KW-0645">Protease</keyword>
<dbReference type="Gene3D" id="3.40.390.10">
    <property type="entry name" value="Collagenase (Catalytic Domain)"/>
    <property type="match status" value="1"/>
</dbReference>
<dbReference type="InterPro" id="IPR021190">
    <property type="entry name" value="Pept_M10A"/>
</dbReference>
<feature type="binding site" evidence="10">
    <location>
        <position position="227"/>
    </location>
    <ligand>
        <name>Zn(2+)</name>
        <dbReference type="ChEBI" id="CHEBI:29105"/>
        <label>1</label>
    </ligand>
</feature>
<evidence type="ECO:0000256" key="1">
    <source>
        <dbReference type="ARBA" id="ARBA00004471"/>
    </source>
</evidence>
<feature type="chain" id="PRO_5010265457" evidence="12">
    <location>
        <begin position="30"/>
        <end position="322"/>
    </location>
</feature>
<evidence type="ECO:0000256" key="8">
    <source>
        <dbReference type="ARBA" id="ARBA00023049"/>
    </source>
</evidence>
<dbReference type="GO" id="GO:0008270">
    <property type="term" value="F:zinc ion binding"/>
    <property type="evidence" value="ECO:0007669"/>
    <property type="project" value="InterPro"/>
</dbReference>
<keyword evidence="3" id="KW-0336">GPI-anchor</keyword>
<reference evidence="15" key="1">
    <citation type="submission" date="2013-09" db="EMBL/GenBank/DDBJ databases">
        <title>Corchorus olitorius genome sequencing.</title>
        <authorList>
            <person name="Alam M."/>
            <person name="Haque M.S."/>
            <person name="Islam M.S."/>
            <person name="Emdad E.M."/>
            <person name="Islam M.M."/>
            <person name="Ahmed B."/>
            <person name="Halim A."/>
            <person name="Hossen Q.M.M."/>
            <person name="Hossain M.Z."/>
            <person name="Ahmed R."/>
            <person name="Khan M.M."/>
            <person name="Islam R."/>
            <person name="Rashid M.M."/>
            <person name="Khan S.A."/>
            <person name="Rahman M.S."/>
            <person name="Alam M."/>
            <person name="Yahiya A.S."/>
            <person name="Khan M.S."/>
            <person name="Azam M.S."/>
            <person name="Haque T."/>
            <person name="Lashkar M.Z.H."/>
            <person name="Akhand A.I."/>
            <person name="Morshed G."/>
            <person name="Roy S."/>
            <person name="Uddin K.S."/>
            <person name="Rabeya T."/>
            <person name="Hossain A.S."/>
            <person name="Chowdhury A."/>
            <person name="Snigdha A.R."/>
            <person name="Mortoza M.S."/>
            <person name="Matin S.A."/>
            <person name="Hoque S.M.E."/>
            <person name="Islam M.K."/>
            <person name="Roy D.K."/>
            <person name="Haider R."/>
            <person name="Moosa M.M."/>
            <person name="Elias S.M."/>
            <person name="Hasan A.M."/>
            <person name="Jahan S."/>
            <person name="Shafiuddin M."/>
            <person name="Mahmood N."/>
            <person name="Shommy N.S."/>
        </authorList>
    </citation>
    <scope>NUCLEOTIDE SEQUENCE [LARGE SCALE GENOMIC DNA]</scope>
    <source>
        <strain evidence="15">cv. O-4</strain>
    </source>
</reference>
<dbReference type="GO" id="GO:0030198">
    <property type="term" value="P:extracellular matrix organization"/>
    <property type="evidence" value="ECO:0007669"/>
    <property type="project" value="TreeGrafter"/>
</dbReference>
<dbReference type="Pfam" id="PF01471">
    <property type="entry name" value="PG_binding_1"/>
    <property type="match status" value="1"/>
</dbReference>
<accession>A0A1R3KH58</accession>
<dbReference type="InterPro" id="IPR033739">
    <property type="entry name" value="M10A_MMP"/>
</dbReference>
<evidence type="ECO:0000256" key="11">
    <source>
        <dbReference type="PIRSR" id="PIRSR621190-5"/>
    </source>
</evidence>
<dbReference type="PRINTS" id="PR00138">
    <property type="entry name" value="MATRIXIN"/>
</dbReference>
<evidence type="ECO:0000313" key="15">
    <source>
        <dbReference type="Proteomes" id="UP000187203"/>
    </source>
</evidence>
<dbReference type="InterPro" id="IPR002477">
    <property type="entry name" value="Peptidoglycan-bd-like"/>
</dbReference>
<feature type="binding site" evidence="10">
    <location>
        <position position="294"/>
    </location>
    <ligand>
        <name>Zn(2+)</name>
        <dbReference type="ChEBI" id="CHEBI:29105"/>
        <label>2</label>
        <note>catalytic</note>
    </ligand>
</feature>
<keyword evidence="7 10" id="KW-0862">Zinc</keyword>
<evidence type="ECO:0000256" key="10">
    <source>
        <dbReference type="PIRSR" id="PIRSR621190-2"/>
    </source>
</evidence>
<keyword evidence="12" id="KW-0732">Signal</keyword>
<evidence type="ECO:0000256" key="3">
    <source>
        <dbReference type="ARBA" id="ARBA00022622"/>
    </source>
</evidence>
<keyword evidence="8" id="KW-0482">Metalloprotease</keyword>
<keyword evidence="5 10" id="KW-0479">Metal-binding</keyword>
<dbReference type="GO" id="GO:0098552">
    <property type="term" value="C:side of membrane"/>
    <property type="evidence" value="ECO:0007669"/>
    <property type="project" value="UniProtKB-KW"/>
</dbReference>
<dbReference type="GO" id="GO:0005886">
    <property type="term" value="C:plasma membrane"/>
    <property type="evidence" value="ECO:0007669"/>
    <property type="project" value="UniProtKB-SubCell"/>
</dbReference>
<dbReference type="Pfam" id="PF00413">
    <property type="entry name" value="Peptidase_M10"/>
    <property type="match status" value="1"/>
</dbReference>
<keyword evidence="6" id="KW-0378">Hydrolase</keyword>
<dbReference type="InterPro" id="IPR006026">
    <property type="entry name" value="Peptidase_Metallo"/>
</dbReference>
<feature type="binding site" evidence="10">
    <location>
        <position position="254"/>
    </location>
    <ligand>
        <name>Ca(2+)</name>
        <dbReference type="ChEBI" id="CHEBI:29108"/>
        <label>3</label>
    </ligand>
</feature>
<feature type="domain" description="Peptidase metallopeptidase" evidence="13">
    <location>
        <begin position="159"/>
        <end position="321"/>
    </location>
</feature>
<dbReference type="InterPro" id="IPR001818">
    <property type="entry name" value="Pept_M10_metallopeptidase"/>
</dbReference>
<keyword evidence="3" id="KW-0449">Lipoprotein</keyword>
<keyword evidence="15" id="KW-1185">Reference proteome</keyword>
<dbReference type="GO" id="GO:0006508">
    <property type="term" value="P:proteolysis"/>
    <property type="evidence" value="ECO:0007669"/>
    <property type="project" value="UniProtKB-KW"/>
</dbReference>
<dbReference type="PANTHER" id="PTHR10201:SF311">
    <property type="entry name" value="PEPTIDASE METALLOPEPTIDASE DOMAIN-CONTAINING PROTEIN"/>
    <property type="match status" value="1"/>
</dbReference>
<keyword evidence="3" id="KW-0325">Glycoprotein</keyword>
<feature type="binding site" evidence="10">
    <location>
        <position position="235"/>
    </location>
    <ligand>
        <name>Ca(2+)</name>
        <dbReference type="ChEBI" id="CHEBI:29108"/>
        <label>3</label>
    </ligand>
</feature>
<name>A0A1R3KH58_9ROSI</name>
<feature type="binding site" evidence="10">
    <location>
        <position position="257"/>
    </location>
    <ligand>
        <name>Ca(2+)</name>
        <dbReference type="ChEBI" id="CHEBI:29108"/>
        <label>3</label>
    </ligand>
</feature>
<dbReference type="InterPro" id="IPR024079">
    <property type="entry name" value="MetalloPept_cat_dom_sf"/>
</dbReference>
<feature type="binding site" evidence="10">
    <location>
        <position position="242"/>
    </location>
    <ligand>
        <name>Zn(2+)</name>
        <dbReference type="ChEBI" id="CHEBI:29105"/>
        <label>1</label>
    </ligand>
</feature>
<feature type="binding site" evidence="10">
    <location>
        <position position="252"/>
    </location>
    <ligand>
        <name>Zn(2+)</name>
        <dbReference type="ChEBI" id="CHEBI:29105"/>
        <label>1</label>
    </ligand>
</feature>
<dbReference type="Proteomes" id="UP000187203">
    <property type="component" value="Unassembled WGS sequence"/>
</dbReference>
<dbReference type="SMART" id="SM00235">
    <property type="entry name" value="ZnMc"/>
    <property type="match status" value="1"/>
</dbReference>
<evidence type="ECO:0000256" key="9">
    <source>
        <dbReference type="PIRSR" id="PIRSR621190-1"/>
    </source>
</evidence>
<dbReference type="OrthoDB" id="406838at2759"/>
<feature type="active site" evidence="9">
    <location>
        <position position="277"/>
    </location>
</feature>
<feature type="binding site" evidence="10">
    <location>
        <position position="234"/>
    </location>
    <ligand>
        <name>Ca(2+)</name>
        <dbReference type="ChEBI" id="CHEBI:29108"/>
        <label>3</label>
    </ligand>
</feature>
<feature type="short sequence motif" description="Cysteine switch" evidence="11">
    <location>
        <begin position="124"/>
        <end position="151"/>
    </location>
</feature>
<dbReference type="GO" id="GO:0004222">
    <property type="term" value="F:metalloendopeptidase activity"/>
    <property type="evidence" value="ECO:0007669"/>
    <property type="project" value="InterPro"/>
</dbReference>
<evidence type="ECO:0000256" key="7">
    <source>
        <dbReference type="ARBA" id="ARBA00022833"/>
    </source>
</evidence>
<dbReference type="AlphaFoldDB" id="A0A1R3KH58"/>
<dbReference type="SUPFAM" id="SSF55486">
    <property type="entry name" value="Metalloproteases ('zincins'), catalytic domain"/>
    <property type="match status" value="1"/>
</dbReference>
<organism evidence="14 15">
    <name type="scientific">Corchorus olitorius</name>
    <dbReference type="NCBI Taxonomy" id="93759"/>
    <lineage>
        <taxon>Eukaryota</taxon>
        <taxon>Viridiplantae</taxon>
        <taxon>Streptophyta</taxon>
        <taxon>Embryophyta</taxon>
        <taxon>Tracheophyta</taxon>
        <taxon>Spermatophyta</taxon>
        <taxon>Magnoliopsida</taxon>
        <taxon>eudicotyledons</taxon>
        <taxon>Gunneridae</taxon>
        <taxon>Pentapetalae</taxon>
        <taxon>rosids</taxon>
        <taxon>malvids</taxon>
        <taxon>Malvales</taxon>
        <taxon>Malvaceae</taxon>
        <taxon>Grewioideae</taxon>
        <taxon>Apeibeae</taxon>
        <taxon>Corchorus</taxon>
    </lineage>
</organism>
<feature type="binding site" description="in inhibited form" evidence="10">
    <location>
        <position position="126"/>
    </location>
    <ligand>
        <name>Zn(2+)</name>
        <dbReference type="ChEBI" id="CHEBI:29105"/>
        <label>2</label>
        <note>catalytic</note>
    </ligand>
</feature>
<feature type="signal peptide" evidence="12">
    <location>
        <begin position="1"/>
        <end position="29"/>
    </location>
</feature>
<comment type="caution">
    <text evidence="14">The sequence shown here is derived from an EMBL/GenBank/DDBJ whole genome shotgun (WGS) entry which is preliminary data.</text>
</comment>
<dbReference type="EMBL" id="AWUE01013612">
    <property type="protein sequence ID" value="OMP06436.1"/>
    <property type="molecule type" value="Genomic_DNA"/>
</dbReference>
<feature type="binding site" evidence="10">
    <location>
        <position position="276"/>
    </location>
    <ligand>
        <name>Zn(2+)</name>
        <dbReference type="ChEBI" id="CHEBI:29105"/>
        <label>2</label>
        <note>catalytic</note>
    </ligand>
</feature>
<gene>
    <name evidence="14" type="ORF">COLO4_08130</name>
</gene>
<keyword evidence="3" id="KW-0472">Membrane</keyword>
<protein>
    <submittedName>
        <fullName evidence="14">Peptidase M10, metallopeptidase</fullName>
    </submittedName>
</protein>
<dbReference type="InterPro" id="IPR036365">
    <property type="entry name" value="PGBD-like_sf"/>
</dbReference>
<feature type="binding site" evidence="10">
    <location>
        <position position="286"/>
    </location>
    <ligand>
        <name>Zn(2+)</name>
        <dbReference type="ChEBI" id="CHEBI:29105"/>
        <label>2</label>
        <note>catalytic</note>
    </ligand>
</feature>
<dbReference type="PANTHER" id="PTHR10201">
    <property type="entry name" value="MATRIX METALLOPROTEINASE"/>
    <property type="match status" value="1"/>
</dbReference>
<evidence type="ECO:0000256" key="2">
    <source>
        <dbReference type="ARBA" id="ARBA00009614"/>
    </source>
</evidence>
<feature type="binding site" evidence="10">
    <location>
        <position position="248"/>
    </location>
    <ligand>
        <name>Ca(2+)</name>
        <dbReference type="ChEBI" id="CHEBI:29108"/>
        <label>2</label>
    </ligand>
</feature>
<comment type="subcellular location">
    <subcellularLocation>
        <location evidence="1">Cell membrane</location>
        <topology evidence="1">Lipid-anchor</topology>
        <topology evidence="1">GPI-anchor</topology>
        <orientation evidence="1">Extracellular side</orientation>
    </subcellularLocation>
</comment>